<gene>
    <name evidence="3" type="ORF">FEE95_21230</name>
</gene>
<evidence type="ECO:0000313" key="3">
    <source>
        <dbReference type="EMBL" id="TMM52212.1"/>
    </source>
</evidence>
<evidence type="ECO:0000313" key="4">
    <source>
        <dbReference type="Proteomes" id="UP000310314"/>
    </source>
</evidence>
<dbReference type="RefSeq" id="WP_138660055.1">
    <property type="nucleotide sequence ID" value="NZ_VATY01000006.1"/>
</dbReference>
<dbReference type="Pfam" id="PF14595">
    <property type="entry name" value="Thioredoxin_9"/>
    <property type="match status" value="1"/>
</dbReference>
<dbReference type="CDD" id="cd02947">
    <property type="entry name" value="TRX_family"/>
    <property type="match status" value="1"/>
</dbReference>
<dbReference type="PROSITE" id="PS51352">
    <property type="entry name" value="THIOREDOXIN_2"/>
    <property type="match status" value="1"/>
</dbReference>
<evidence type="ECO:0000259" key="2">
    <source>
        <dbReference type="PROSITE" id="PS51352"/>
    </source>
</evidence>
<dbReference type="Gene3D" id="3.40.30.10">
    <property type="entry name" value="Glutaredoxin"/>
    <property type="match status" value="1"/>
</dbReference>
<dbReference type="Proteomes" id="UP000310314">
    <property type="component" value="Unassembled WGS sequence"/>
</dbReference>
<protein>
    <submittedName>
        <fullName evidence="3">Thioredoxin family protein</fullName>
    </submittedName>
</protein>
<comment type="caution">
    <text evidence="3">The sequence shown here is derived from an EMBL/GenBank/DDBJ whole genome shotgun (WGS) entry which is preliminary data.</text>
</comment>
<name>A0A5S3PE06_9FLAO</name>
<reference evidence="3 4" key="1">
    <citation type="submission" date="2019-05" db="EMBL/GenBank/DDBJ databases">
        <authorList>
            <person name="Zhang J.-Y."/>
            <person name="Feg X."/>
            <person name="Du Z.-J."/>
        </authorList>
    </citation>
    <scope>NUCLEOTIDE SEQUENCE [LARGE SCALE GENOMIC DNA]</scope>
    <source>
        <strain evidence="3 4">RZ26</strain>
    </source>
</reference>
<feature type="chain" id="PRO_5024450000" evidence="1">
    <location>
        <begin position="20"/>
        <end position="186"/>
    </location>
</feature>
<keyword evidence="1" id="KW-0732">Signal</keyword>
<dbReference type="SUPFAM" id="SSF52833">
    <property type="entry name" value="Thioredoxin-like"/>
    <property type="match status" value="1"/>
</dbReference>
<keyword evidence="4" id="KW-1185">Reference proteome</keyword>
<dbReference type="EMBL" id="VATY01000006">
    <property type="protein sequence ID" value="TMM52212.1"/>
    <property type="molecule type" value="Genomic_DNA"/>
</dbReference>
<evidence type="ECO:0000256" key="1">
    <source>
        <dbReference type="SAM" id="SignalP"/>
    </source>
</evidence>
<dbReference type="InterPro" id="IPR036249">
    <property type="entry name" value="Thioredoxin-like_sf"/>
</dbReference>
<dbReference type="OrthoDB" id="6398367at2"/>
<sequence>MNPFILVLLLATLSTSVSAQQINQEIKIEGNQPYMVGKIDLNGLTSNSYQSWYDTNHKAYEVDTKTLSSIKNELTKHKVLVFMGTWCGDSKREVPRFIKTLEAADFPMENLKIVAVDRRKEHYKKSPTGEEWGLSIKRVPTFIFYKDGKETNRIIESPIVSLEEDIKTIVTGSEYIPNYPKSLHFD</sequence>
<feature type="domain" description="Thioredoxin" evidence="2">
    <location>
        <begin position="40"/>
        <end position="171"/>
    </location>
</feature>
<proteinExistence type="predicted"/>
<dbReference type="InterPro" id="IPR013766">
    <property type="entry name" value="Thioredoxin_domain"/>
</dbReference>
<accession>A0A5S3PE06</accession>
<dbReference type="AlphaFoldDB" id="A0A5S3PE06"/>
<feature type="signal peptide" evidence="1">
    <location>
        <begin position="1"/>
        <end position="19"/>
    </location>
</feature>
<organism evidence="3 4">
    <name type="scientific">Maribacter algarum</name>
    <name type="common">ex Zhang et al. 2020</name>
    <dbReference type="NCBI Taxonomy" id="2578118"/>
    <lineage>
        <taxon>Bacteria</taxon>
        <taxon>Pseudomonadati</taxon>
        <taxon>Bacteroidota</taxon>
        <taxon>Flavobacteriia</taxon>
        <taxon>Flavobacteriales</taxon>
        <taxon>Flavobacteriaceae</taxon>
        <taxon>Maribacter</taxon>
    </lineage>
</organism>